<evidence type="ECO:0000313" key="5">
    <source>
        <dbReference type="EMBL" id="CAG5089060.1"/>
    </source>
</evidence>
<dbReference type="SUPFAM" id="SSF49854">
    <property type="entry name" value="Spermadhesin, CUB domain"/>
    <property type="match status" value="1"/>
</dbReference>
<dbReference type="Pfam" id="PF00431">
    <property type="entry name" value="CUB"/>
    <property type="match status" value="1"/>
</dbReference>
<evidence type="ECO:0000256" key="2">
    <source>
        <dbReference type="ARBA" id="ARBA00023157"/>
    </source>
</evidence>
<evidence type="ECO:0000259" key="4">
    <source>
        <dbReference type="PROSITE" id="PS01180"/>
    </source>
</evidence>
<dbReference type="Proteomes" id="UP001158576">
    <property type="component" value="Chromosome PAR"/>
</dbReference>
<evidence type="ECO:0000313" key="6">
    <source>
        <dbReference type="Proteomes" id="UP001158576"/>
    </source>
</evidence>
<gene>
    <name evidence="5" type="ORF">OKIOD_LOCUS3628</name>
</gene>
<accession>A0ABN7RZ24</accession>
<dbReference type="EMBL" id="OU015568">
    <property type="protein sequence ID" value="CAG5089060.1"/>
    <property type="molecule type" value="Genomic_DNA"/>
</dbReference>
<dbReference type="InterPro" id="IPR000859">
    <property type="entry name" value="CUB_dom"/>
</dbReference>
<dbReference type="PANTHER" id="PTHR24251:SF37">
    <property type="entry name" value="CUB DOMAIN-CONTAINING PROTEIN"/>
    <property type="match status" value="1"/>
</dbReference>
<name>A0ABN7RZ24_OIKDI</name>
<dbReference type="InterPro" id="IPR035914">
    <property type="entry name" value="Sperma_CUB_dom_sf"/>
</dbReference>
<comment type="caution">
    <text evidence="3">Lacks conserved residue(s) required for the propagation of feature annotation.</text>
</comment>
<evidence type="ECO:0000256" key="1">
    <source>
        <dbReference type="ARBA" id="ARBA00022737"/>
    </source>
</evidence>
<reference evidence="5 6" key="1">
    <citation type="submission" date="2021-04" db="EMBL/GenBank/DDBJ databases">
        <authorList>
            <person name="Bliznina A."/>
        </authorList>
    </citation>
    <scope>NUCLEOTIDE SEQUENCE [LARGE SCALE GENOMIC DNA]</scope>
</reference>
<dbReference type="PROSITE" id="PS01180">
    <property type="entry name" value="CUB"/>
    <property type="match status" value="1"/>
</dbReference>
<keyword evidence="2" id="KW-1015">Disulfide bond</keyword>
<dbReference type="PANTHER" id="PTHR24251">
    <property type="entry name" value="OVOCHYMASE-RELATED"/>
    <property type="match status" value="1"/>
</dbReference>
<dbReference type="Gene3D" id="2.60.120.290">
    <property type="entry name" value="Spermadhesin, CUB domain"/>
    <property type="match status" value="1"/>
</dbReference>
<keyword evidence="6" id="KW-1185">Reference proteome</keyword>
<evidence type="ECO:0000256" key="3">
    <source>
        <dbReference type="PROSITE-ProRule" id="PRU00059"/>
    </source>
</evidence>
<dbReference type="SMART" id="SM00042">
    <property type="entry name" value="CUB"/>
    <property type="match status" value="1"/>
</dbReference>
<proteinExistence type="predicted"/>
<dbReference type="CDD" id="cd00041">
    <property type="entry name" value="CUB"/>
    <property type="match status" value="1"/>
</dbReference>
<protein>
    <submittedName>
        <fullName evidence="5">Oidioi.mRNA.OKI2018_I69.PAR.g12070.t1.cds</fullName>
    </submittedName>
</protein>
<keyword evidence="1" id="KW-0677">Repeat</keyword>
<organism evidence="5 6">
    <name type="scientific">Oikopleura dioica</name>
    <name type="common">Tunicate</name>
    <dbReference type="NCBI Taxonomy" id="34765"/>
    <lineage>
        <taxon>Eukaryota</taxon>
        <taxon>Metazoa</taxon>
        <taxon>Chordata</taxon>
        <taxon>Tunicata</taxon>
        <taxon>Appendicularia</taxon>
        <taxon>Copelata</taxon>
        <taxon>Oikopleuridae</taxon>
        <taxon>Oikopleura</taxon>
    </lineage>
</organism>
<feature type="domain" description="CUB" evidence="4">
    <location>
        <begin position="85"/>
        <end position="223"/>
    </location>
</feature>
<sequence>MWLLSKNQLVRALPLFAAVDARKENWEFGEIEDTTTVAYNATKAPIPAGRFSLERFAPDDIDHFCDSIEACIAFNPPNSMNRAKCDGRVFSEEKGTISYSNYHNHAACRWEIRAPEGAKIKVKVHSGPTFGMEHHSYCGNDKLSLGYPSEDGTKKLFARICSSKNNSERPYNGLMPSFSPNGEKIQSYKFRDGIILDTNVLIVHFQSDQADKGVGFSMEYEMVNLPTQLPIIDVGDNLEEDLHGVIEALAPQLADHHEEKLAARLTKLFKRFDSRMVKCNKTQKLHEVIWQVSHEDIDKTKELWMSFFRNAFNQCDIPIINNNEDRFDGTSWPRRITTWFERLRRTLERAKAKEARLKKKAEKQG</sequence>